<feature type="region of interest" description="Disordered" evidence="7">
    <location>
        <begin position="1922"/>
        <end position="1999"/>
    </location>
</feature>
<feature type="region of interest" description="Disordered" evidence="7">
    <location>
        <begin position="1041"/>
        <end position="1065"/>
    </location>
</feature>
<feature type="coiled-coil region" evidence="6">
    <location>
        <begin position="43"/>
        <end position="77"/>
    </location>
</feature>
<feature type="compositionally biased region" description="Polar residues" evidence="7">
    <location>
        <begin position="1922"/>
        <end position="1941"/>
    </location>
</feature>
<feature type="compositionally biased region" description="Polar residues" evidence="7">
    <location>
        <begin position="1459"/>
        <end position="1474"/>
    </location>
</feature>
<evidence type="ECO:0000313" key="9">
    <source>
        <dbReference type="EMBL" id="KAA0194767.1"/>
    </source>
</evidence>
<evidence type="ECO:0000259" key="8">
    <source>
        <dbReference type="Pfam" id="PF10495"/>
    </source>
</evidence>
<evidence type="ECO:0000256" key="3">
    <source>
        <dbReference type="ARBA" id="ARBA00022553"/>
    </source>
</evidence>
<reference evidence="9" key="1">
    <citation type="submission" date="2019-05" db="EMBL/GenBank/DDBJ databases">
        <title>Annotation for the trematode Fasciolopsis buski.</title>
        <authorList>
            <person name="Choi Y.-J."/>
        </authorList>
    </citation>
    <scope>NUCLEOTIDE SEQUENCE</scope>
    <source>
        <strain evidence="9">HT</strain>
        <tissue evidence="9">Whole worm</tissue>
    </source>
</reference>
<proteinExistence type="predicted"/>
<dbReference type="PANTHER" id="PTHR23159:SF60">
    <property type="entry name" value="SPINDLE ASSEMBLY ABNORMAL PROTEIN 4"/>
    <property type="match status" value="1"/>
</dbReference>
<feature type="coiled-coil region" evidence="6">
    <location>
        <begin position="674"/>
        <end position="701"/>
    </location>
</feature>
<dbReference type="PANTHER" id="PTHR23159">
    <property type="entry name" value="CENTROSOMAL PROTEIN 2"/>
    <property type="match status" value="1"/>
</dbReference>
<feature type="compositionally biased region" description="Polar residues" evidence="7">
    <location>
        <begin position="119"/>
        <end position="137"/>
    </location>
</feature>
<feature type="coiled-coil region" evidence="6">
    <location>
        <begin position="332"/>
        <end position="405"/>
    </location>
</feature>
<evidence type="ECO:0000313" key="10">
    <source>
        <dbReference type="Proteomes" id="UP000728185"/>
    </source>
</evidence>
<dbReference type="EMBL" id="LUCM01004126">
    <property type="protein sequence ID" value="KAA0194767.1"/>
    <property type="molecule type" value="Genomic_DNA"/>
</dbReference>
<name>A0A8E0RXM5_9TREM</name>
<feature type="coiled-coil region" evidence="6">
    <location>
        <begin position="933"/>
        <end position="960"/>
    </location>
</feature>
<feature type="region of interest" description="Disordered" evidence="7">
    <location>
        <begin position="425"/>
        <end position="484"/>
    </location>
</feature>
<feature type="region of interest" description="Disordered" evidence="7">
    <location>
        <begin position="1507"/>
        <end position="1576"/>
    </location>
</feature>
<comment type="caution">
    <text evidence="9">The sequence shown here is derived from an EMBL/GenBank/DDBJ whole genome shotgun (WGS) entry which is preliminary data.</text>
</comment>
<dbReference type="Gene3D" id="1.10.287.1490">
    <property type="match status" value="1"/>
</dbReference>
<dbReference type="GO" id="GO:0005737">
    <property type="term" value="C:cytoplasm"/>
    <property type="evidence" value="ECO:0007669"/>
    <property type="project" value="UniProtKB-ARBA"/>
</dbReference>
<feature type="compositionally biased region" description="Low complexity" evidence="7">
    <location>
        <begin position="737"/>
        <end position="751"/>
    </location>
</feature>
<feature type="region of interest" description="Disordered" evidence="7">
    <location>
        <begin position="1838"/>
        <end position="1871"/>
    </location>
</feature>
<evidence type="ECO:0000256" key="5">
    <source>
        <dbReference type="ARBA" id="ARBA00023212"/>
    </source>
</evidence>
<evidence type="ECO:0000256" key="4">
    <source>
        <dbReference type="ARBA" id="ARBA00023054"/>
    </source>
</evidence>
<evidence type="ECO:0000256" key="2">
    <source>
        <dbReference type="ARBA" id="ARBA00022490"/>
    </source>
</evidence>
<evidence type="ECO:0000256" key="6">
    <source>
        <dbReference type="SAM" id="Coils"/>
    </source>
</evidence>
<dbReference type="Pfam" id="PF10495">
    <property type="entry name" value="PACT_coil_coil"/>
    <property type="match status" value="1"/>
</dbReference>
<feature type="region of interest" description="Disordered" evidence="7">
    <location>
        <begin position="1452"/>
        <end position="1487"/>
    </location>
</feature>
<feature type="region of interest" description="Disordered" evidence="7">
    <location>
        <begin position="771"/>
        <end position="799"/>
    </location>
</feature>
<feature type="domain" description="Pericentrin/AKAP-450 centrosomal targeting" evidence="8">
    <location>
        <begin position="1598"/>
        <end position="1677"/>
    </location>
</feature>
<gene>
    <name evidence="9" type="ORF">FBUS_06507</name>
</gene>
<keyword evidence="3" id="KW-0597">Phosphoprotein</keyword>
<feature type="region of interest" description="Disordered" evidence="7">
    <location>
        <begin position="717"/>
        <end position="756"/>
    </location>
</feature>
<comment type="subcellular location">
    <subcellularLocation>
        <location evidence="1">Cytoplasm</location>
        <location evidence="1">Cytoskeleton</location>
        <location evidence="1">Microtubule organizing center</location>
    </subcellularLocation>
</comment>
<feature type="coiled-coil region" evidence="6">
    <location>
        <begin position="1306"/>
        <end position="1375"/>
    </location>
</feature>
<evidence type="ECO:0000256" key="1">
    <source>
        <dbReference type="ARBA" id="ARBA00004267"/>
    </source>
</evidence>
<feature type="compositionally biased region" description="Basic and acidic residues" evidence="7">
    <location>
        <begin position="1942"/>
        <end position="1952"/>
    </location>
</feature>
<feature type="compositionally biased region" description="Polar residues" evidence="7">
    <location>
        <begin position="1954"/>
        <end position="1992"/>
    </location>
</feature>
<keyword evidence="5" id="KW-0206">Cytoskeleton</keyword>
<accession>A0A8E0RXM5</accession>
<feature type="compositionally biased region" description="Polar residues" evidence="7">
    <location>
        <begin position="1548"/>
        <end position="1557"/>
    </location>
</feature>
<feature type="compositionally biased region" description="Polar residues" evidence="7">
    <location>
        <begin position="1844"/>
        <end position="1871"/>
    </location>
</feature>
<dbReference type="InterPro" id="IPR019528">
    <property type="entry name" value="PACT_domain"/>
</dbReference>
<keyword evidence="2" id="KW-0963">Cytoplasm</keyword>
<protein>
    <submittedName>
        <fullName evidence="9">Pericentrin</fullName>
    </submittedName>
</protein>
<dbReference type="GO" id="GO:0005815">
    <property type="term" value="C:microtubule organizing center"/>
    <property type="evidence" value="ECO:0007669"/>
    <property type="project" value="UniProtKB-SubCell"/>
</dbReference>
<evidence type="ECO:0000256" key="7">
    <source>
        <dbReference type="SAM" id="MobiDB-lite"/>
    </source>
</evidence>
<organism evidence="9 10">
    <name type="scientific">Fasciolopsis buskii</name>
    <dbReference type="NCBI Taxonomy" id="27845"/>
    <lineage>
        <taxon>Eukaryota</taxon>
        <taxon>Metazoa</taxon>
        <taxon>Spiralia</taxon>
        <taxon>Lophotrochozoa</taxon>
        <taxon>Platyhelminthes</taxon>
        <taxon>Trematoda</taxon>
        <taxon>Digenea</taxon>
        <taxon>Plagiorchiida</taxon>
        <taxon>Echinostomata</taxon>
        <taxon>Echinostomatoidea</taxon>
        <taxon>Fasciolidae</taxon>
        <taxon>Fasciolopsis</taxon>
    </lineage>
</organism>
<keyword evidence="10" id="KW-1185">Reference proteome</keyword>
<feature type="compositionally biased region" description="Polar residues" evidence="7">
    <location>
        <begin position="1147"/>
        <end position="1162"/>
    </location>
</feature>
<dbReference type="Proteomes" id="UP000728185">
    <property type="component" value="Unassembled WGS sequence"/>
</dbReference>
<dbReference type="OrthoDB" id="2020852at2759"/>
<sequence>MPSSPISQSSLPMDAYQCAGCLELEAKLIAGEVVASSEYDEIVRTTRERLTASEARIKQLEDELTQLANEQLDDNKSREHNCYISAGVQCHDLPITVGRSIGTSVEWVLESQSVQTTSPQVISTDVQTETNDGNISNPDEGLTLELRRYSKLSADAACICLALAQRLASLNHRGVPDGEQSMESNEDFNQLLIALSGNPAEGEQEDAAMYRSGYKILAPALTQLNQEVERLACVLDAESLNKSNIHDLLSISSTGTDNGADKDVEIAELRNRLSTALQLLAERLPVDTRKGELECRTPLADTTQLVESERLQLQAELERRMVLFEQNHTSSLTELETSRRALVEQLAASEATNVQLRDELAVLTQKFMAKERFLAEQTDERELEREEFRAEVSRLENQLQAMRAQLHTSKVVNSPSEPLDANAAWYTDSEEVESTSQSRGKAKTRFDSKSKSQPTPGKLTGRATWTPVDETDTDDTQPSSPIAVRPNRIVSPVSVERQTSWFAPKLSSLMVNNNNSCMLLDDLEPHSAGEDMLPAFRPAPTVCTIATGTTNAKEVESKAIQVHVDLEDANAQTEDHMMPADSRLARLSLCDCTDGFTQTSGDSALNDWNAVEVPITKTTTTRTVKHTLDGLAAAALFQRLSLTREECTTVETTAPSSAEVGRTTNAYSSDACTLSDLLALLTKRETELANLRAELSQLKEVGVDEWKKVMSIIHGGKPSEQQAVDDAHSESIKFRRSWSTPSITSPSIGSTAGDTGVEMSRGMTMIESTESTGVLDETDSDNSPAPRPFSGPGKLDTLSPSRELAEWPAECSDCTVPNSELHQSSEEVAASLNATVVQAPATVNAAEGVSWSAVSSLSSTPGSTVEPLRSHISFSEGLLTTATHCGSLPSPKAECLDAECDTVDLGIEMEHCMLLERQVNERKNVILERDEDLFLLAEAKEALESKVTKLQEEIEVFRIKETNWNRSTVDANVQTEVILPSTASVGTMVTQSLLVSSLAVFHHDMEANSVEENADTIQDDASSLHSLNIAEAEDLLAQVNSEPEQGNPSAGYPNWATSTPEHRSLSVPVDRNKMVLPEELQTLVKRLREESLRLFSLTAACQPSAVLWSNPDRCKPNAEERSTLIDPNQLNPLVGECLSPGRRQNLTRAQTEPPRTQPSMSPQLPVPPHQPTVLTDLVRANTALKSTLKSLAQTVESYETPDPDHNLVAPLPKDHVHELVRCTANALASDELVWLSMLDWSLSQTTGRVSHSLRSVGISCADKNAESRVHQFVWNAVSRLVEQLSAFMRQEDKYRECLVQAHLVEQQCLNSELQTALNRVENLSHEIDRLTERLASNKQALNRADSLNVQLANQVNNLRSELASVTDELNRERSSINQTESAAVNTSTQLLEQQQTIAMLRAQLDTLASDKSALGKERVELKKALEATNQSLRLSLAEAELRLMPLLVTVTNRDPETPENASFAMSTPNNNSTVPAPPESTVHDRSQLTTSSRFAELKGMCSRLLSLATAEDRNSPSPDTSDDDGDEPQALITLNSSPNKTPVHRNRYSTSTASLSQPVAERDSGPFPRSQQSTMPTTAVVPICSSDPSRIFRNLHMRYLRSESYRRALTFQKRYLLLLLGGFQFTEEAVLAGICRPDSTVPVNTSPSSDEYSTPGFRIHPLRKFRVAVKAVEAIHRNSVKCYLLSRLFEFFHPSFFLCPLARTHQIDSMHRMVFRWRRSGLHCAPPRSLGERTPNALSQASTDPAIAQPSVRYSQLPISRTSVPSFRTPLRELDVGMLDGVQQVTRARTSVNLQPYPATFTTDWPETFGHSAKSFFSTTRTDNARSALGMSTSSHYTLTTSSPFTPNRLQSSNRITPVRSTNPVSGDWASASSTSMSQMVVRSGPPYNTSVTPVDSHPVMRSNPILCDTNSNHHHVQFDRTATVTTSTRVNSTPPTTTIRSDLRNGPDRRRTTVQTPTSTRNGASYSSPRHQTSPRSSVPTKRVNSGSARSCRQPPFK</sequence>
<feature type="region of interest" description="Disordered" evidence="7">
    <location>
        <begin position="119"/>
        <end position="139"/>
    </location>
</feature>
<keyword evidence="4 6" id="KW-0175">Coiled coil</keyword>
<feature type="region of interest" description="Disordered" evidence="7">
    <location>
        <begin position="1147"/>
        <end position="1168"/>
    </location>
</feature>